<dbReference type="InterPro" id="IPR001753">
    <property type="entry name" value="Enoyl-CoA_hydra/iso"/>
</dbReference>
<dbReference type="GO" id="GO:0004300">
    <property type="term" value="F:enoyl-CoA hydratase activity"/>
    <property type="evidence" value="ECO:0007669"/>
    <property type="project" value="UniProtKB-EC"/>
</dbReference>
<dbReference type="Proteomes" id="UP000622653">
    <property type="component" value="Unassembled WGS sequence"/>
</dbReference>
<dbReference type="PROSITE" id="PS00166">
    <property type="entry name" value="ENOYL_COA_HYDRATASE"/>
    <property type="match status" value="1"/>
</dbReference>
<keyword evidence="5" id="KW-1185">Reference proteome</keyword>
<dbReference type="PANTHER" id="PTHR11941:SF175">
    <property type="entry name" value="ENOYL-COA HYDRATASE-RELATED"/>
    <property type="match status" value="1"/>
</dbReference>
<dbReference type="InterPro" id="IPR018376">
    <property type="entry name" value="Enoyl-CoA_hyd/isom_CS"/>
</dbReference>
<evidence type="ECO:0000313" key="5">
    <source>
        <dbReference type="Proteomes" id="UP000622653"/>
    </source>
</evidence>
<dbReference type="NCBIfam" id="NF005803">
    <property type="entry name" value="PRK07658.1"/>
    <property type="match status" value="1"/>
</dbReference>
<sequence>MVLPKMDVNNEIAIITFNNPPANALNSKIVGEIDQLLNKIESDSNIRAVILHSEGRFFSAGADIKEFTELDGKSGAEELGRKGQEVFKRIETFSKPVIAAIHGAALGGGLELALSCHIRLSTKDAKLGLPELQLGLIPGYGGTQRLPRIVGQAHAVEMILSAEPINGETAHAIGLVTKVVDEANLVDEAIQLAQKLASKSPASTKAALQLIHQAIALPEDEGFLNERQAFSEVFETADAKEGIQAFIEKRKPNFS</sequence>
<dbReference type="Gene3D" id="3.90.226.10">
    <property type="entry name" value="2-enoyl-CoA Hydratase, Chain A, domain 1"/>
    <property type="match status" value="1"/>
</dbReference>
<proteinExistence type="inferred from homology"/>
<dbReference type="Pfam" id="PF00378">
    <property type="entry name" value="ECH_1"/>
    <property type="match status" value="1"/>
</dbReference>
<dbReference type="SUPFAM" id="SSF52096">
    <property type="entry name" value="ClpP/crotonase"/>
    <property type="match status" value="1"/>
</dbReference>
<accession>A0A8J7G3M1</accession>
<dbReference type="AlphaFoldDB" id="A0A8J7G3M1"/>
<name>A0A8J7G3M1_9BACL</name>
<comment type="similarity">
    <text evidence="1 3">Belongs to the enoyl-CoA hydratase/isomerase family.</text>
</comment>
<dbReference type="GO" id="GO:0006635">
    <property type="term" value="P:fatty acid beta-oxidation"/>
    <property type="evidence" value="ECO:0007669"/>
    <property type="project" value="TreeGrafter"/>
</dbReference>
<dbReference type="FunFam" id="3.90.226.10:FF:000009">
    <property type="entry name" value="Carnitinyl-CoA dehydratase"/>
    <property type="match status" value="1"/>
</dbReference>
<protein>
    <submittedName>
        <fullName evidence="4">Enoyl-CoA hydratase</fullName>
        <ecNumber evidence="4">4.2.1.17</ecNumber>
    </submittedName>
</protein>
<dbReference type="PANTHER" id="PTHR11941">
    <property type="entry name" value="ENOYL-COA HYDRATASE-RELATED"/>
    <property type="match status" value="1"/>
</dbReference>
<dbReference type="FunFam" id="1.10.12.10:FF:000001">
    <property type="entry name" value="Probable enoyl-CoA hydratase, mitochondrial"/>
    <property type="match status" value="1"/>
</dbReference>
<evidence type="ECO:0000256" key="2">
    <source>
        <dbReference type="ARBA" id="ARBA00023239"/>
    </source>
</evidence>
<keyword evidence="2 4" id="KW-0456">Lyase</keyword>
<organism evidence="4 5">
    <name type="scientific">Savagea serpentis</name>
    <dbReference type="NCBI Taxonomy" id="2785297"/>
    <lineage>
        <taxon>Bacteria</taxon>
        <taxon>Bacillati</taxon>
        <taxon>Bacillota</taxon>
        <taxon>Bacilli</taxon>
        <taxon>Bacillales</taxon>
        <taxon>Caryophanaceae</taxon>
        <taxon>Savagea</taxon>
    </lineage>
</organism>
<evidence type="ECO:0000256" key="3">
    <source>
        <dbReference type="RuleBase" id="RU003707"/>
    </source>
</evidence>
<evidence type="ECO:0000256" key="1">
    <source>
        <dbReference type="ARBA" id="ARBA00005254"/>
    </source>
</evidence>
<dbReference type="EMBL" id="JADKPV010000005">
    <property type="protein sequence ID" value="MBF4501640.1"/>
    <property type="molecule type" value="Genomic_DNA"/>
</dbReference>
<comment type="caution">
    <text evidence="4">The sequence shown here is derived from an EMBL/GenBank/DDBJ whole genome shotgun (WGS) entry which is preliminary data.</text>
</comment>
<dbReference type="EC" id="4.2.1.17" evidence="4"/>
<evidence type="ECO:0000313" key="4">
    <source>
        <dbReference type="EMBL" id="MBF4501640.1"/>
    </source>
</evidence>
<dbReference type="RefSeq" id="WP_194563127.1">
    <property type="nucleotide sequence ID" value="NZ_JADKPV010000005.1"/>
</dbReference>
<dbReference type="CDD" id="cd06558">
    <property type="entry name" value="crotonase-like"/>
    <property type="match status" value="1"/>
</dbReference>
<dbReference type="InterPro" id="IPR029045">
    <property type="entry name" value="ClpP/crotonase-like_dom_sf"/>
</dbReference>
<reference evidence="4" key="1">
    <citation type="submission" date="2020-11" db="EMBL/GenBank/DDBJ databases">
        <title>Multidrug resistant novel bacterium Savagea serpentis sp. nov., isolated from the scats of a vine snake (Ahaetulla nasuta).</title>
        <authorList>
            <person name="Venkata Ramana V."/>
            <person name="Vikas Patil S."/>
            <person name="Yogita Lugani V."/>
        </authorList>
    </citation>
    <scope>NUCLEOTIDE SEQUENCE</scope>
    <source>
        <strain evidence="4">SN6</strain>
    </source>
</reference>
<gene>
    <name evidence="4" type="ORF">IRY55_09720</name>
</gene>